<dbReference type="EMBL" id="CP046400">
    <property type="protein sequence ID" value="QGY41333.1"/>
    <property type="molecule type" value="Genomic_DNA"/>
</dbReference>
<dbReference type="Pfam" id="PF13524">
    <property type="entry name" value="Glyco_trans_1_2"/>
    <property type="match status" value="1"/>
</dbReference>
<proteinExistence type="predicted"/>
<dbReference type="Proteomes" id="UP000428328">
    <property type="component" value="Chromosome"/>
</dbReference>
<dbReference type="InterPro" id="IPR055259">
    <property type="entry name" value="YkvP/CgeB_Glyco_trans-like"/>
</dbReference>
<evidence type="ECO:0000259" key="1">
    <source>
        <dbReference type="Pfam" id="PF13524"/>
    </source>
</evidence>
<feature type="domain" description="Spore protein YkvP/CgeB glycosyl transferase-like" evidence="1">
    <location>
        <begin position="168"/>
        <end position="281"/>
    </location>
</feature>
<dbReference type="Gene3D" id="3.40.50.2000">
    <property type="entry name" value="Glycogen Phosphorylase B"/>
    <property type="match status" value="1"/>
</dbReference>
<sequence length="342" mass="38560">MRILNLDGHYFVNAFRKLGHEVLWLGPFSGCDLQLTHTLSLSDLLNVLAQRDFRPELIVWADICRPPSVLGFENLPAITIGYSIDQYCNPWHTPFSAAFDVMMLAQKDYLPGFREANIGNDLQWQPLFCNPLKDKDLGLERDIPASFVGTVTGSINRERKIFLDHFKRVYPLFVTQGNYVPVYNRSRIVLNQSAAGELNFRIFEAMACGAAMLTEDTSNGLREMFIEGEDILLYPRGNPAAAAEIARTALADPERLARIAAQGRRKVLSTHSSTVRARHILNCAKDVAASGPTWRRRHPETARKTLGNAYLMLALDTEFGLTLEQREFYAAIGQKMINQSKR</sequence>
<dbReference type="KEGG" id="psel:GM415_14770"/>
<reference evidence="2 3" key="1">
    <citation type="submission" date="2019-11" db="EMBL/GenBank/DDBJ databases">
        <authorList>
            <person name="Zheng R.K."/>
            <person name="Sun C.M."/>
        </authorList>
    </citation>
    <scope>NUCLEOTIDE SEQUENCE [LARGE SCALE GENOMIC DNA]</scope>
    <source>
        <strain evidence="2 3">SRB007</strain>
    </source>
</reference>
<dbReference type="GO" id="GO:0016740">
    <property type="term" value="F:transferase activity"/>
    <property type="evidence" value="ECO:0007669"/>
    <property type="project" value="UniProtKB-KW"/>
</dbReference>
<keyword evidence="2" id="KW-0808">Transferase</keyword>
<gene>
    <name evidence="2" type="ORF">GM415_14770</name>
</gene>
<dbReference type="RefSeq" id="WP_158949508.1">
    <property type="nucleotide sequence ID" value="NZ_CP046400.1"/>
</dbReference>
<dbReference type="AlphaFoldDB" id="A0A6I6JMB3"/>
<evidence type="ECO:0000313" key="2">
    <source>
        <dbReference type="EMBL" id="QGY41333.1"/>
    </source>
</evidence>
<keyword evidence="3" id="KW-1185">Reference proteome</keyword>
<organism evidence="2 3">
    <name type="scientific">Pseudodesulfovibrio cashew</name>
    <dbReference type="NCBI Taxonomy" id="2678688"/>
    <lineage>
        <taxon>Bacteria</taxon>
        <taxon>Pseudomonadati</taxon>
        <taxon>Thermodesulfobacteriota</taxon>
        <taxon>Desulfovibrionia</taxon>
        <taxon>Desulfovibrionales</taxon>
        <taxon>Desulfovibrionaceae</taxon>
    </lineage>
</organism>
<accession>A0A6I6JMB3</accession>
<protein>
    <submittedName>
        <fullName evidence="2">Glycosyltransferase</fullName>
    </submittedName>
</protein>
<name>A0A6I6JMB3_9BACT</name>
<dbReference type="SUPFAM" id="SSF53756">
    <property type="entry name" value="UDP-Glycosyltransferase/glycogen phosphorylase"/>
    <property type="match status" value="1"/>
</dbReference>
<evidence type="ECO:0000313" key="3">
    <source>
        <dbReference type="Proteomes" id="UP000428328"/>
    </source>
</evidence>